<dbReference type="Proteomes" id="UP000266861">
    <property type="component" value="Unassembled WGS sequence"/>
</dbReference>
<organism evidence="1 2">
    <name type="scientific">Diversispora epigaea</name>
    <dbReference type="NCBI Taxonomy" id="1348612"/>
    <lineage>
        <taxon>Eukaryota</taxon>
        <taxon>Fungi</taxon>
        <taxon>Fungi incertae sedis</taxon>
        <taxon>Mucoromycota</taxon>
        <taxon>Glomeromycotina</taxon>
        <taxon>Glomeromycetes</taxon>
        <taxon>Diversisporales</taxon>
        <taxon>Diversisporaceae</taxon>
        <taxon>Diversispora</taxon>
    </lineage>
</organism>
<comment type="caution">
    <text evidence="1">The sequence shown here is derived from an EMBL/GenBank/DDBJ whole genome shotgun (WGS) entry which is preliminary data.</text>
</comment>
<keyword evidence="2" id="KW-1185">Reference proteome</keyword>
<reference evidence="1 2" key="1">
    <citation type="submission" date="2018-08" db="EMBL/GenBank/DDBJ databases">
        <title>Genome and evolution of the arbuscular mycorrhizal fungus Diversispora epigaea (formerly Glomus versiforme) and its bacterial endosymbionts.</title>
        <authorList>
            <person name="Sun X."/>
            <person name="Fei Z."/>
            <person name="Harrison M."/>
        </authorList>
    </citation>
    <scope>NUCLEOTIDE SEQUENCE [LARGE SCALE GENOMIC DNA]</scope>
    <source>
        <strain evidence="1 2">IT104</strain>
    </source>
</reference>
<protein>
    <submittedName>
        <fullName evidence="1">Uncharacterized protein</fullName>
    </submittedName>
</protein>
<dbReference type="EMBL" id="PQFF01000259">
    <property type="protein sequence ID" value="RHZ69454.1"/>
    <property type="molecule type" value="Genomic_DNA"/>
</dbReference>
<proteinExistence type="predicted"/>
<gene>
    <name evidence="1" type="ORF">Glove_283g37</name>
</gene>
<sequence length="97" mass="11342">MPFIFSPKEKCSINVVRIMEYCGDKMYMYISKNQLGMIQYMGNNKNPLFSHARSEFHEKKIFQKSKMQDKDANSSDTEFICLCLQANLTNLSPLKPY</sequence>
<name>A0A397I7W3_9GLOM</name>
<dbReference type="AlphaFoldDB" id="A0A397I7W3"/>
<evidence type="ECO:0000313" key="1">
    <source>
        <dbReference type="EMBL" id="RHZ69454.1"/>
    </source>
</evidence>
<accession>A0A397I7W3</accession>
<evidence type="ECO:0000313" key="2">
    <source>
        <dbReference type="Proteomes" id="UP000266861"/>
    </source>
</evidence>